<sequence length="74" mass="8367">MHTNNKLLDEIEQRALAERVLLNILRATLTRPGAMDNQNVAMMMSVASTERERHGDYKAAALLGQWKTLVDGWT</sequence>
<evidence type="ECO:0000313" key="2">
    <source>
        <dbReference type="Proteomes" id="UP000304880"/>
    </source>
</evidence>
<protein>
    <submittedName>
        <fullName evidence="1">Uncharacterized protein</fullName>
    </submittedName>
</protein>
<evidence type="ECO:0000313" key="1">
    <source>
        <dbReference type="EMBL" id="TNH38827.1"/>
    </source>
</evidence>
<name>A0A5C4R573_9RHOB</name>
<proteinExistence type="predicted"/>
<accession>A0A5C4R573</accession>
<dbReference type="Proteomes" id="UP000304880">
    <property type="component" value="Unassembled WGS sequence"/>
</dbReference>
<comment type="caution">
    <text evidence="1">The sequence shown here is derived from an EMBL/GenBank/DDBJ whole genome shotgun (WGS) entry which is preliminary data.</text>
</comment>
<keyword evidence="2" id="KW-1185">Reference proteome</keyword>
<dbReference type="RefSeq" id="WP_176695127.1">
    <property type="nucleotide sequence ID" value="NZ_VDDC01000023.1"/>
</dbReference>
<organism evidence="1 2">
    <name type="scientific">Paracoccus haeundaensis</name>
    <dbReference type="NCBI Taxonomy" id="225362"/>
    <lineage>
        <taxon>Bacteria</taxon>
        <taxon>Pseudomonadati</taxon>
        <taxon>Pseudomonadota</taxon>
        <taxon>Alphaproteobacteria</taxon>
        <taxon>Rhodobacterales</taxon>
        <taxon>Paracoccaceae</taxon>
        <taxon>Paracoccus</taxon>
    </lineage>
</organism>
<reference evidence="1 2" key="1">
    <citation type="submission" date="2019-06" db="EMBL/GenBank/DDBJ databases">
        <authorList>
            <person name="Li J."/>
        </authorList>
    </citation>
    <scope>NUCLEOTIDE SEQUENCE [LARGE SCALE GENOMIC DNA]</scope>
    <source>
        <strain evidence="1 2">CGMCC 1.8012</strain>
    </source>
</reference>
<dbReference type="EMBL" id="VDDC01000023">
    <property type="protein sequence ID" value="TNH38827.1"/>
    <property type="molecule type" value="Genomic_DNA"/>
</dbReference>
<dbReference type="AlphaFoldDB" id="A0A5C4R573"/>
<gene>
    <name evidence="1" type="ORF">FHD67_13235</name>
</gene>